<protein>
    <submittedName>
        <fullName evidence="7">RNA polymerase sigma factor</fullName>
    </submittedName>
</protein>
<feature type="domain" description="RNA polymerase sigma-70 region 2" evidence="5">
    <location>
        <begin position="21"/>
        <end position="87"/>
    </location>
</feature>
<dbReference type="Gene3D" id="1.10.10.10">
    <property type="entry name" value="Winged helix-like DNA-binding domain superfamily/Winged helix DNA-binding domain"/>
    <property type="match status" value="1"/>
</dbReference>
<dbReference type="InterPro" id="IPR039425">
    <property type="entry name" value="RNA_pol_sigma-70-like"/>
</dbReference>
<keyword evidence="4" id="KW-0804">Transcription</keyword>
<evidence type="ECO:0000259" key="5">
    <source>
        <dbReference type="Pfam" id="PF04542"/>
    </source>
</evidence>
<evidence type="ECO:0000256" key="1">
    <source>
        <dbReference type="ARBA" id="ARBA00010641"/>
    </source>
</evidence>
<evidence type="ECO:0000259" key="6">
    <source>
        <dbReference type="Pfam" id="PF08281"/>
    </source>
</evidence>
<dbReference type="InterPro" id="IPR036388">
    <property type="entry name" value="WH-like_DNA-bd_sf"/>
</dbReference>
<proteinExistence type="inferred from homology"/>
<dbReference type="Proteomes" id="UP000289792">
    <property type="component" value="Unassembled WGS sequence"/>
</dbReference>
<organism evidence="7 8">
    <name type="scientific">Gelidibacter gilvus</name>
    <dbReference type="NCBI Taxonomy" id="59602"/>
    <lineage>
        <taxon>Bacteria</taxon>
        <taxon>Pseudomonadati</taxon>
        <taxon>Bacteroidota</taxon>
        <taxon>Flavobacteriia</taxon>
        <taxon>Flavobacteriales</taxon>
        <taxon>Flavobacteriaceae</taxon>
        <taxon>Gelidibacter</taxon>
    </lineage>
</organism>
<evidence type="ECO:0000313" key="7">
    <source>
        <dbReference type="EMBL" id="RXJ45672.1"/>
    </source>
</evidence>
<dbReference type="GO" id="GO:0006352">
    <property type="term" value="P:DNA-templated transcription initiation"/>
    <property type="evidence" value="ECO:0007669"/>
    <property type="project" value="InterPro"/>
</dbReference>
<evidence type="ECO:0000256" key="4">
    <source>
        <dbReference type="ARBA" id="ARBA00023163"/>
    </source>
</evidence>
<gene>
    <name evidence="7" type="ORF">ESZ48_14840</name>
</gene>
<keyword evidence="8" id="KW-1185">Reference proteome</keyword>
<dbReference type="PANTHER" id="PTHR43133:SF60">
    <property type="entry name" value="RNA POLYMERASE SIGMA FACTOR SIGV"/>
    <property type="match status" value="1"/>
</dbReference>
<comment type="caution">
    <text evidence="7">The sequence shown here is derived from an EMBL/GenBank/DDBJ whole genome shotgun (WGS) entry which is preliminary data.</text>
</comment>
<dbReference type="PANTHER" id="PTHR43133">
    <property type="entry name" value="RNA POLYMERASE ECF-TYPE SIGMA FACTO"/>
    <property type="match status" value="1"/>
</dbReference>
<evidence type="ECO:0000256" key="3">
    <source>
        <dbReference type="ARBA" id="ARBA00023082"/>
    </source>
</evidence>
<dbReference type="GO" id="GO:0016987">
    <property type="term" value="F:sigma factor activity"/>
    <property type="evidence" value="ECO:0007669"/>
    <property type="project" value="UniProtKB-KW"/>
</dbReference>
<keyword evidence="3" id="KW-0731">Sigma factor</keyword>
<dbReference type="OrthoDB" id="9795666at2"/>
<dbReference type="AlphaFoldDB" id="A0A4Q0XCM2"/>
<sequence length="183" mass="21652">MKEEQLINEIKENPSQFRLVYDGHYQKIFNYCFKRTKDFDASKDIASETFLKAFININKFRWKGVSLQSWLYRIATNEINLHYRSKKYHPTLLTEIGNSQPVLSKQSDLLKEKKDAEHEMERHKDFTKVQEEIAKLPIKYQEVITLKHPEQLKIKDISSILDKPEGTIKSLLSRGLNLLKQQL</sequence>
<dbReference type="Gene3D" id="1.10.1740.10">
    <property type="match status" value="1"/>
</dbReference>
<accession>A0A4Q0XCM2</accession>
<dbReference type="NCBIfam" id="TIGR02937">
    <property type="entry name" value="sigma70-ECF"/>
    <property type="match status" value="1"/>
</dbReference>
<name>A0A4Q0XCM2_9FLAO</name>
<feature type="domain" description="RNA polymerase sigma factor 70 region 4 type 2" evidence="6">
    <location>
        <begin position="128"/>
        <end position="177"/>
    </location>
</feature>
<comment type="similarity">
    <text evidence="1">Belongs to the sigma-70 factor family. ECF subfamily.</text>
</comment>
<dbReference type="InterPro" id="IPR007627">
    <property type="entry name" value="RNA_pol_sigma70_r2"/>
</dbReference>
<dbReference type="RefSeq" id="WP_129018292.1">
    <property type="nucleotide sequence ID" value="NZ_SDDZ01000011.1"/>
</dbReference>
<dbReference type="CDD" id="cd06171">
    <property type="entry name" value="Sigma70_r4"/>
    <property type="match status" value="1"/>
</dbReference>
<reference evidence="7 8" key="1">
    <citation type="submission" date="2019-01" db="EMBL/GenBank/DDBJ databases">
        <title>Genome sequence of the Antarctic species Gelidibacter gilvus ACAM 158(T).</title>
        <authorList>
            <person name="Bowman J.P."/>
        </authorList>
    </citation>
    <scope>NUCLEOTIDE SEQUENCE [LARGE SCALE GENOMIC DNA]</scope>
    <source>
        <strain evidence="7 8">IC158</strain>
    </source>
</reference>
<dbReference type="Pfam" id="PF08281">
    <property type="entry name" value="Sigma70_r4_2"/>
    <property type="match status" value="1"/>
</dbReference>
<dbReference type="SUPFAM" id="SSF88659">
    <property type="entry name" value="Sigma3 and sigma4 domains of RNA polymerase sigma factors"/>
    <property type="match status" value="1"/>
</dbReference>
<evidence type="ECO:0000313" key="8">
    <source>
        <dbReference type="Proteomes" id="UP000289792"/>
    </source>
</evidence>
<dbReference type="InterPro" id="IPR013324">
    <property type="entry name" value="RNA_pol_sigma_r3/r4-like"/>
</dbReference>
<dbReference type="EMBL" id="SDDZ01000011">
    <property type="protein sequence ID" value="RXJ45672.1"/>
    <property type="molecule type" value="Genomic_DNA"/>
</dbReference>
<dbReference type="InterPro" id="IPR013249">
    <property type="entry name" value="RNA_pol_sigma70_r4_t2"/>
</dbReference>
<dbReference type="GO" id="GO:0003677">
    <property type="term" value="F:DNA binding"/>
    <property type="evidence" value="ECO:0007669"/>
    <property type="project" value="InterPro"/>
</dbReference>
<dbReference type="InterPro" id="IPR013325">
    <property type="entry name" value="RNA_pol_sigma_r2"/>
</dbReference>
<dbReference type="SUPFAM" id="SSF88946">
    <property type="entry name" value="Sigma2 domain of RNA polymerase sigma factors"/>
    <property type="match status" value="1"/>
</dbReference>
<evidence type="ECO:0000256" key="2">
    <source>
        <dbReference type="ARBA" id="ARBA00023015"/>
    </source>
</evidence>
<dbReference type="Pfam" id="PF04542">
    <property type="entry name" value="Sigma70_r2"/>
    <property type="match status" value="1"/>
</dbReference>
<keyword evidence="2" id="KW-0805">Transcription regulation</keyword>
<dbReference type="InterPro" id="IPR014284">
    <property type="entry name" value="RNA_pol_sigma-70_dom"/>
</dbReference>